<evidence type="ECO:0000313" key="2">
    <source>
        <dbReference type="Proteomes" id="UP001500851"/>
    </source>
</evidence>
<gene>
    <name evidence="1" type="primary">vapB</name>
    <name evidence="1" type="ORF">GCM10009768_27850</name>
</gene>
<proteinExistence type="predicted"/>
<dbReference type="NCBIfam" id="NF040493">
    <property type="entry name" value="TA_anti_VapB"/>
    <property type="match status" value="1"/>
</dbReference>
<comment type="caution">
    <text evidence="1">The sequence shown here is derived from an EMBL/GenBank/DDBJ whole genome shotgun (WGS) entry which is preliminary data.</text>
</comment>
<reference evidence="2" key="1">
    <citation type="journal article" date="2019" name="Int. J. Syst. Evol. Microbiol.">
        <title>The Global Catalogue of Microorganisms (GCM) 10K type strain sequencing project: providing services to taxonomists for standard genome sequencing and annotation.</title>
        <authorList>
            <consortium name="The Broad Institute Genomics Platform"/>
            <consortium name="The Broad Institute Genome Sequencing Center for Infectious Disease"/>
            <person name="Wu L."/>
            <person name="Ma J."/>
        </authorList>
    </citation>
    <scope>NUCLEOTIDE SEQUENCE [LARGE SCALE GENOMIC DNA]</scope>
    <source>
        <strain evidence="2">JCM 14736</strain>
    </source>
</reference>
<dbReference type="SUPFAM" id="SSF89447">
    <property type="entry name" value="AbrB/MazE/MraZ-like"/>
    <property type="match status" value="1"/>
</dbReference>
<evidence type="ECO:0000313" key="1">
    <source>
        <dbReference type="EMBL" id="GAA1797319.1"/>
    </source>
</evidence>
<keyword evidence="2" id="KW-1185">Reference proteome</keyword>
<sequence>MTRTTVFRNNRTQAVRLPKAAAFPEEVQVVDVRVIGNARVLTPAGSDWSYWAENGTEVTADFCANRDQPAPQERSWQA</sequence>
<dbReference type="EMBL" id="BAAAOB010000004">
    <property type="protein sequence ID" value="GAA1797319.1"/>
    <property type="molecule type" value="Genomic_DNA"/>
</dbReference>
<name>A0ABP4XX20_9MICO</name>
<dbReference type="Gene3D" id="2.10.260.10">
    <property type="match status" value="1"/>
</dbReference>
<protein>
    <submittedName>
        <fullName evidence="1">Toxin-antitoxin system antitoxin VapB</fullName>
    </submittedName>
</protein>
<dbReference type="Proteomes" id="UP001500851">
    <property type="component" value="Unassembled WGS sequence"/>
</dbReference>
<dbReference type="RefSeq" id="WP_344033176.1">
    <property type="nucleotide sequence ID" value="NZ_BAAAOB010000004.1"/>
</dbReference>
<dbReference type="InterPro" id="IPR047976">
    <property type="entry name" value="Anti_VapB2-like"/>
</dbReference>
<organism evidence="1 2">
    <name type="scientific">Leucobacter iarius</name>
    <dbReference type="NCBI Taxonomy" id="333963"/>
    <lineage>
        <taxon>Bacteria</taxon>
        <taxon>Bacillati</taxon>
        <taxon>Actinomycetota</taxon>
        <taxon>Actinomycetes</taxon>
        <taxon>Micrococcales</taxon>
        <taxon>Microbacteriaceae</taxon>
        <taxon>Leucobacter</taxon>
    </lineage>
</organism>
<accession>A0ABP4XX20</accession>
<dbReference type="InterPro" id="IPR037914">
    <property type="entry name" value="SpoVT-AbrB_sf"/>
</dbReference>